<dbReference type="EMBL" id="JAIGYQ010000008">
    <property type="protein sequence ID" value="MBX7491099.1"/>
    <property type="molecule type" value="Genomic_DNA"/>
</dbReference>
<sequence length="141" mass="16577">MAYTILEVEKKTGIPSRTLRFWISKGLFPFIERDKNGIRYFAESDVRWAEWVNCLRSCNMRIKDIKRYITLAKGGIQTAKERKELLEQQFADLNEQLEILNVARKKIESKIALYNQMLETGIDFLNPNDKSYAIPTQNEKK</sequence>
<evidence type="ECO:0000313" key="5">
    <source>
        <dbReference type="Proteomes" id="UP000700059"/>
    </source>
</evidence>
<comment type="caution">
    <text evidence="4">The sequence shown here is derived from an EMBL/GenBank/DDBJ whole genome shotgun (WGS) entry which is preliminary data.</text>
</comment>
<dbReference type="PANTHER" id="PTHR30204">
    <property type="entry name" value="REDOX-CYCLING DRUG-SENSING TRANSCRIPTIONAL ACTIVATOR SOXR"/>
    <property type="match status" value="1"/>
</dbReference>
<reference evidence="4 5" key="1">
    <citation type="submission" date="2021-08" db="EMBL/GenBank/DDBJ databases">
        <title>Helicobacter spp. isolated from feces of Anatolian Ground Squirrel (Spermophilus xanthoprymnus) in Turkey.</title>
        <authorList>
            <person name="Aydin F."/>
            <person name="Abay S."/>
            <person name="Kayman T."/>
            <person name="Karakaya E."/>
            <person name="Saticioglu I.B."/>
        </authorList>
    </citation>
    <scope>NUCLEOTIDE SEQUENCE [LARGE SCALE GENOMIC DNA]</scope>
    <source>
        <strain evidence="4 5">Faydin-H70</strain>
    </source>
</reference>
<dbReference type="RefSeq" id="WP_221532364.1">
    <property type="nucleotide sequence ID" value="NZ_JAIGYP010000008.1"/>
</dbReference>
<dbReference type="InterPro" id="IPR000551">
    <property type="entry name" value="MerR-type_HTH_dom"/>
</dbReference>
<keyword evidence="2" id="KW-0175">Coiled coil</keyword>
<feature type="coiled-coil region" evidence="2">
    <location>
        <begin position="76"/>
        <end position="110"/>
    </location>
</feature>
<feature type="domain" description="HTH merR-type" evidence="3">
    <location>
        <begin position="2"/>
        <end position="71"/>
    </location>
</feature>
<dbReference type="InterPro" id="IPR009061">
    <property type="entry name" value="DNA-bd_dom_put_sf"/>
</dbReference>
<evidence type="ECO:0000313" key="4">
    <source>
        <dbReference type="EMBL" id="MBX7491099.1"/>
    </source>
</evidence>
<accession>A0ABS7JNV6</accession>
<dbReference type="PANTHER" id="PTHR30204:SF82">
    <property type="entry name" value="TRANSCRIPTIONAL REGULATOR, MERR FAMILY"/>
    <property type="match status" value="1"/>
</dbReference>
<evidence type="ECO:0000256" key="1">
    <source>
        <dbReference type="ARBA" id="ARBA00023125"/>
    </source>
</evidence>
<evidence type="ECO:0000259" key="3">
    <source>
        <dbReference type="PROSITE" id="PS50937"/>
    </source>
</evidence>
<dbReference type="InterPro" id="IPR047057">
    <property type="entry name" value="MerR_fam"/>
</dbReference>
<dbReference type="Pfam" id="PF13411">
    <property type="entry name" value="MerR_1"/>
    <property type="match status" value="1"/>
</dbReference>
<dbReference type="CDD" id="cd01109">
    <property type="entry name" value="HTH_YyaN"/>
    <property type="match status" value="1"/>
</dbReference>
<dbReference type="PROSITE" id="PS50937">
    <property type="entry name" value="HTH_MERR_2"/>
    <property type="match status" value="1"/>
</dbReference>
<gene>
    <name evidence="4" type="ORF">K4G57_06450</name>
</gene>
<keyword evidence="5" id="KW-1185">Reference proteome</keyword>
<dbReference type="SUPFAM" id="SSF46955">
    <property type="entry name" value="Putative DNA-binding domain"/>
    <property type="match status" value="1"/>
</dbReference>
<organism evidence="4 5">
    <name type="scientific">Helicobacter turcicus</name>
    <dbReference type="NCBI Taxonomy" id="2867412"/>
    <lineage>
        <taxon>Bacteria</taxon>
        <taxon>Pseudomonadati</taxon>
        <taxon>Campylobacterota</taxon>
        <taxon>Epsilonproteobacteria</taxon>
        <taxon>Campylobacterales</taxon>
        <taxon>Helicobacteraceae</taxon>
        <taxon>Helicobacter</taxon>
    </lineage>
</organism>
<name>A0ABS7JNV6_9HELI</name>
<protein>
    <submittedName>
        <fullName evidence="4">MerR family transcriptional regulator</fullName>
    </submittedName>
</protein>
<proteinExistence type="predicted"/>
<evidence type="ECO:0000256" key="2">
    <source>
        <dbReference type="SAM" id="Coils"/>
    </source>
</evidence>
<dbReference type="SMART" id="SM00422">
    <property type="entry name" value="HTH_MERR"/>
    <property type="match status" value="1"/>
</dbReference>
<keyword evidence="1" id="KW-0238">DNA-binding</keyword>
<dbReference type="Gene3D" id="1.10.1660.10">
    <property type="match status" value="1"/>
</dbReference>
<dbReference type="Proteomes" id="UP000700059">
    <property type="component" value="Unassembled WGS sequence"/>
</dbReference>